<dbReference type="FunFam" id="2.40.10.10:FF:000039">
    <property type="entry name" value="Brain-specific serine protease 4"/>
    <property type="match status" value="1"/>
</dbReference>
<feature type="compositionally biased region" description="Low complexity" evidence="8">
    <location>
        <begin position="321"/>
        <end position="346"/>
    </location>
</feature>
<sequence>MGDRTKSWGAAVIQGSAPPRLHLQMQEKDNDTNAPAYFSRIVGGQSAADGSWPWQVSILKNSEHHCGGSLIDKQWVLSAAHCFYSDTTISQYKVILGAYQLSNPSSHAFTSSVKQIIIHPDSNGEATSGNDIALLKLTFPVHFTNYIMPICLPNSSVQFFTNVDCWITGWGDTQPDVPLKPPQTLQEVRVPLLNQSSCNELYNAISLLDKDPIKPDMLCAGFPEGGKDACQRDSGGPLVCKCNEHWILAGAVSWGIGCALPNLPGVYISVPYYANWIHEEIPEMNFSLCQNGGNGSRPDSGSDSSDNTVSRGNGSNGGAGNETSGNAGNVNSMSSGNGSSGSNGNETGEGDGEGNHGNAGNTDSMGNGNGSNGMTDGLNKTSTMIFFLFFLILVLP</sequence>
<dbReference type="PROSITE" id="PS00134">
    <property type="entry name" value="TRYPSIN_HIS"/>
    <property type="match status" value="1"/>
</dbReference>
<dbReference type="PRINTS" id="PR00722">
    <property type="entry name" value="CHYMOTRYPSIN"/>
</dbReference>
<accession>A0A8D0BBX7</accession>
<keyword evidence="2" id="KW-0645">Protease</keyword>
<evidence type="ECO:0000313" key="10">
    <source>
        <dbReference type="Ensembl" id="ENSSMRP00000005866.1"/>
    </source>
</evidence>
<evidence type="ECO:0000256" key="7">
    <source>
        <dbReference type="ARBA" id="ARBA00023180"/>
    </source>
</evidence>
<dbReference type="InterPro" id="IPR043504">
    <property type="entry name" value="Peptidase_S1_PA_chymotrypsin"/>
</dbReference>
<dbReference type="InterPro" id="IPR001314">
    <property type="entry name" value="Peptidase_S1A"/>
</dbReference>
<evidence type="ECO:0000259" key="9">
    <source>
        <dbReference type="PROSITE" id="PS50240"/>
    </source>
</evidence>
<evidence type="ECO:0000256" key="1">
    <source>
        <dbReference type="ARBA" id="ARBA00009228"/>
    </source>
</evidence>
<evidence type="ECO:0000313" key="11">
    <source>
        <dbReference type="Proteomes" id="UP000694421"/>
    </source>
</evidence>
<dbReference type="Pfam" id="PF00089">
    <property type="entry name" value="Trypsin"/>
    <property type="match status" value="1"/>
</dbReference>
<organism evidence="10 11">
    <name type="scientific">Salvator merianae</name>
    <name type="common">Argentine black and white tegu</name>
    <name type="synonym">Tupinambis merianae</name>
    <dbReference type="NCBI Taxonomy" id="96440"/>
    <lineage>
        <taxon>Eukaryota</taxon>
        <taxon>Metazoa</taxon>
        <taxon>Chordata</taxon>
        <taxon>Craniata</taxon>
        <taxon>Vertebrata</taxon>
        <taxon>Euteleostomi</taxon>
        <taxon>Lepidosauria</taxon>
        <taxon>Squamata</taxon>
        <taxon>Bifurcata</taxon>
        <taxon>Unidentata</taxon>
        <taxon>Episquamata</taxon>
        <taxon>Laterata</taxon>
        <taxon>Teiioidea</taxon>
        <taxon>Teiidae</taxon>
        <taxon>Salvator</taxon>
    </lineage>
</organism>
<dbReference type="PROSITE" id="PS50240">
    <property type="entry name" value="TRYPSIN_DOM"/>
    <property type="match status" value="1"/>
</dbReference>
<keyword evidence="6" id="KW-1015">Disulfide bond</keyword>
<feature type="region of interest" description="Disordered" evidence="8">
    <location>
        <begin position="289"/>
        <end position="374"/>
    </location>
</feature>
<feature type="compositionally biased region" description="Low complexity" evidence="8">
    <location>
        <begin position="356"/>
        <end position="374"/>
    </location>
</feature>
<proteinExistence type="inferred from homology"/>
<dbReference type="SUPFAM" id="SSF50494">
    <property type="entry name" value="Trypsin-like serine proteases"/>
    <property type="match status" value="1"/>
</dbReference>
<reference evidence="10" key="1">
    <citation type="submission" date="2025-08" db="UniProtKB">
        <authorList>
            <consortium name="Ensembl"/>
        </authorList>
    </citation>
    <scope>IDENTIFICATION</scope>
</reference>
<dbReference type="GO" id="GO:0005576">
    <property type="term" value="C:extracellular region"/>
    <property type="evidence" value="ECO:0007669"/>
    <property type="project" value="UniProtKB-ARBA"/>
</dbReference>
<name>A0A8D0BBX7_SALMN</name>
<evidence type="ECO:0000256" key="5">
    <source>
        <dbReference type="ARBA" id="ARBA00022825"/>
    </source>
</evidence>
<dbReference type="GO" id="GO:0006508">
    <property type="term" value="P:proteolysis"/>
    <property type="evidence" value="ECO:0007669"/>
    <property type="project" value="UniProtKB-KW"/>
</dbReference>
<dbReference type="GeneTree" id="ENSGT00940000155138"/>
<dbReference type="PANTHER" id="PTHR24253">
    <property type="entry name" value="TRANSMEMBRANE PROTEASE SERINE"/>
    <property type="match status" value="1"/>
</dbReference>
<protein>
    <recommendedName>
        <fullName evidence="9">Peptidase S1 domain-containing protein</fullName>
    </recommendedName>
</protein>
<dbReference type="GO" id="GO:0004252">
    <property type="term" value="F:serine-type endopeptidase activity"/>
    <property type="evidence" value="ECO:0007669"/>
    <property type="project" value="InterPro"/>
</dbReference>
<keyword evidence="7" id="KW-0325">Glycoprotein</keyword>
<dbReference type="InterPro" id="IPR018114">
    <property type="entry name" value="TRYPSIN_HIS"/>
</dbReference>
<dbReference type="Ensembl" id="ENSSMRT00000006867.1">
    <property type="protein sequence ID" value="ENSSMRP00000005866.1"/>
    <property type="gene ID" value="ENSSMRG00000004676.1"/>
</dbReference>
<keyword evidence="4" id="KW-0378">Hydrolase</keyword>
<dbReference type="SMART" id="SM00020">
    <property type="entry name" value="Tryp_SPc"/>
    <property type="match status" value="1"/>
</dbReference>
<dbReference type="AlphaFoldDB" id="A0A8D0BBX7"/>
<keyword evidence="5" id="KW-0720">Serine protease</keyword>
<feature type="compositionally biased region" description="Low complexity" evidence="8">
    <location>
        <begin position="296"/>
        <end position="307"/>
    </location>
</feature>
<keyword evidence="11" id="KW-1185">Reference proteome</keyword>
<comment type="similarity">
    <text evidence="1">Belongs to the peptidase S1 family. Snake venom subfamily.</text>
</comment>
<reference evidence="10" key="2">
    <citation type="submission" date="2025-09" db="UniProtKB">
        <authorList>
            <consortium name="Ensembl"/>
        </authorList>
    </citation>
    <scope>IDENTIFICATION</scope>
</reference>
<dbReference type="Gene3D" id="2.40.10.10">
    <property type="entry name" value="Trypsin-like serine proteases"/>
    <property type="match status" value="1"/>
</dbReference>
<evidence type="ECO:0000256" key="8">
    <source>
        <dbReference type="SAM" id="MobiDB-lite"/>
    </source>
</evidence>
<evidence type="ECO:0000256" key="2">
    <source>
        <dbReference type="ARBA" id="ARBA00022670"/>
    </source>
</evidence>
<dbReference type="InterPro" id="IPR001254">
    <property type="entry name" value="Trypsin_dom"/>
</dbReference>
<evidence type="ECO:0000256" key="6">
    <source>
        <dbReference type="ARBA" id="ARBA00023157"/>
    </source>
</evidence>
<feature type="domain" description="Peptidase S1" evidence="9">
    <location>
        <begin position="41"/>
        <end position="282"/>
    </location>
</feature>
<dbReference type="Proteomes" id="UP000694421">
    <property type="component" value="Unplaced"/>
</dbReference>
<evidence type="ECO:0000256" key="4">
    <source>
        <dbReference type="ARBA" id="ARBA00022801"/>
    </source>
</evidence>
<dbReference type="CDD" id="cd00190">
    <property type="entry name" value="Tryp_SPc"/>
    <property type="match status" value="1"/>
</dbReference>
<dbReference type="InterPro" id="IPR009003">
    <property type="entry name" value="Peptidase_S1_PA"/>
</dbReference>
<keyword evidence="3" id="KW-0732">Signal</keyword>
<evidence type="ECO:0000256" key="3">
    <source>
        <dbReference type="ARBA" id="ARBA00022729"/>
    </source>
</evidence>
<dbReference type="PANTHER" id="PTHR24253:SF144">
    <property type="entry name" value="CHYMOTRYPSIN-LIKE PROTEASE CTRL-1-RELATED"/>
    <property type="match status" value="1"/>
</dbReference>